<evidence type="ECO:0000313" key="2">
    <source>
        <dbReference type="Proteomes" id="UP000748531"/>
    </source>
</evidence>
<dbReference type="Proteomes" id="UP000748531">
    <property type="component" value="Unassembled WGS sequence"/>
</dbReference>
<accession>A0A8J4TI47</accession>
<dbReference type="EMBL" id="LUCH01002205">
    <property type="protein sequence ID" value="KAF5401836.1"/>
    <property type="molecule type" value="Genomic_DNA"/>
</dbReference>
<gene>
    <name evidence="1" type="ORF">PHET_04660</name>
</gene>
<evidence type="ECO:0000313" key="1">
    <source>
        <dbReference type="EMBL" id="KAF5401836.1"/>
    </source>
</evidence>
<proteinExistence type="predicted"/>
<comment type="caution">
    <text evidence="1">The sequence shown here is derived from an EMBL/GenBank/DDBJ whole genome shotgun (WGS) entry which is preliminary data.</text>
</comment>
<sequence>MSQQTEDLYLPELSQYSTAGTASANSPVGQLHRDRELEVELARLRIQEVEKRTELERMIQQGTTLNRNEYERKSLGDLNKLPTETSTFSHATELQTDYPGEKCNDSLATLSHTGHSLKHLSRIERTTTKPHWTTEYDIVTDLRKPRFNIVPFSKWIGAIYFQGNSSQTVWTKPHGGKSIY</sequence>
<dbReference type="AlphaFoldDB" id="A0A8J4TI47"/>
<organism evidence="1 2">
    <name type="scientific">Paragonimus heterotremus</name>
    <dbReference type="NCBI Taxonomy" id="100268"/>
    <lineage>
        <taxon>Eukaryota</taxon>
        <taxon>Metazoa</taxon>
        <taxon>Spiralia</taxon>
        <taxon>Lophotrochozoa</taxon>
        <taxon>Platyhelminthes</taxon>
        <taxon>Trematoda</taxon>
        <taxon>Digenea</taxon>
        <taxon>Plagiorchiida</taxon>
        <taxon>Troglotremata</taxon>
        <taxon>Troglotrematidae</taxon>
        <taxon>Paragonimus</taxon>
    </lineage>
</organism>
<protein>
    <submittedName>
        <fullName evidence="1">Uncharacterized protein</fullName>
    </submittedName>
</protein>
<dbReference type="OrthoDB" id="6283219at2759"/>
<reference evidence="1" key="1">
    <citation type="submission" date="2019-05" db="EMBL/GenBank/DDBJ databases">
        <title>Annotation for the trematode Paragonimus heterotremus.</title>
        <authorList>
            <person name="Choi Y.-J."/>
        </authorList>
    </citation>
    <scope>NUCLEOTIDE SEQUENCE</scope>
    <source>
        <strain evidence="1">LC</strain>
    </source>
</reference>
<keyword evidence="2" id="KW-1185">Reference proteome</keyword>
<name>A0A8J4TI47_9TREM</name>